<dbReference type="OrthoDB" id="386831at2157"/>
<proteinExistence type="predicted"/>
<gene>
    <name evidence="1" type="ORF">EYM_00580</name>
</gene>
<name>A0A0U3F911_9CREN</name>
<accession>A0A0U3F911</accession>
<sequence>MRFEKYNLNGIEFVMYSLIPSYIRGDLLGMLLNDVVPVLICVKSNSPVSVTTSAKIDMELGFDQEFHYYPKTVSSPENIRTCVLTILITATKEGNDSSKIGKFMKVISAVAKLPAALAGDVLAGASMTKNVIELMTRPRGLFFNIYVRTQNASISIERYLYYRFLQTRSTCVSMRVLTPLPLTPGSENKVLIQNRCDRKVVLEFYKDLITSPDEHMFSVLLRPHENRTVTFDLDDVYNLRTVFVKECSVSQNSCSLIASIPYFDLLKFLEKHARVIWYDPNGDPTSNIPVEGTYKACIRLPEILPDVQFKGKIELILVHDRRFLPDKRLVKEIELNSLEELDGKCIEFYAERGFTTRGYRLELRAFGEKVRLGEELRKQ</sequence>
<dbReference type="GeneID" id="30679536"/>
<dbReference type="STRING" id="940295.EYM_00580"/>
<dbReference type="KEGG" id="iis:EYM_00580"/>
<reference evidence="1 2" key="1">
    <citation type="submission" date="2013-11" db="EMBL/GenBank/DDBJ databases">
        <title>Comparative genomics of Ignicoccus.</title>
        <authorList>
            <person name="Podar M."/>
        </authorList>
    </citation>
    <scope>NUCLEOTIDE SEQUENCE [LARGE SCALE GENOMIC DNA]</scope>
    <source>
        <strain evidence="1 2">DSM 13165</strain>
    </source>
</reference>
<dbReference type="Proteomes" id="UP000060778">
    <property type="component" value="Chromosome"/>
</dbReference>
<dbReference type="AlphaFoldDB" id="A0A0U3F911"/>
<evidence type="ECO:0000313" key="1">
    <source>
        <dbReference type="EMBL" id="ALU12121.1"/>
    </source>
</evidence>
<evidence type="ECO:0000313" key="2">
    <source>
        <dbReference type="Proteomes" id="UP000060778"/>
    </source>
</evidence>
<keyword evidence="2" id="KW-1185">Reference proteome</keyword>
<protein>
    <submittedName>
        <fullName evidence="1">Uncharacterized protein</fullName>
    </submittedName>
</protein>
<dbReference type="RefSeq" id="WP_075049193.1">
    <property type="nucleotide sequence ID" value="NZ_CP006867.1"/>
</dbReference>
<dbReference type="EMBL" id="CP006867">
    <property type="protein sequence ID" value="ALU12121.1"/>
    <property type="molecule type" value="Genomic_DNA"/>
</dbReference>
<organism evidence="1 2">
    <name type="scientific">Ignicoccus islandicus DSM 13165</name>
    <dbReference type="NCBI Taxonomy" id="940295"/>
    <lineage>
        <taxon>Archaea</taxon>
        <taxon>Thermoproteota</taxon>
        <taxon>Thermoprotei</taxon>
        <taxon>Desulfurococcales</taxon>
        <taxon>Desulfurococcaceae</taxon>
        <taxon>Ignicoccus</taxon>
    </lineage>
</organism>